<reference evidence="4" key="2">
    <citation type="journal article" date="2021" name="PeerJ">
        <title>Extensive microbial diversity within the chicken gut microbiome revealed by metagenomics and culture.</title>
        <authorList>
            <person name="Gilroy R."/>
            <person name="Ravi A."/>
            <person name="Getino M."/>
            <person name="Pursley I."/>
            <person name="Horton D.L."/>
            <person name="Alikhan N.F."/>
            <person name="Baker D."/>
            <person name="Gharbi K."/>
            <person name="Hall N."/>
            <person name="Watson M."/>
            <person name="Adriaenssens E.M."/>
            <person name="Foster-Nyarko E."/>
            <person name="Jarju S."/>
            <person name="Secka A."/>
            <person name="Antonio M."/>
            <person name="Oren A."/>
            <person name="Chaudhuri R.R."/>
            <person name="La Ragione R."/>
            <person name="Hildebrand F."/>
            <person name="Pallen M.J."/>
        </authorList>
    </citation>
    <scope>NUCLEOTIDE SEQUENCE</scope>
    <source>
        <strain evidence="4">CHK187-14744</strain>
    </source>
</reference>
<evidence type="ECO:0000313" key="4">
    <source>
        <dbReference type="EMBL" id="HIU03235.1"/>
    </source>
</evidence>
<organism evidence="4 5">
    <name type="scientific">Candidatus Onthocola gallistercoris</name>
    <dbReference type="NCBI Taxonomy" id="2840876"/>
    <lineage>
        <taxon>Bacteria</taxon>
        <taxon>Bacillati</taxon>
        <taxon>Bacillota</taxon>
        <taxon>Bacilli</taxon>
        <taxon>Candidatus Onthocola</taxon>
    </lineage>
</organism>
<reference evidence="4" key="1">
    <citation type="submission" date="2020-10" db="EMBL/GenBank/DDBJ databases">
        <authorList>
            <person name="Gilroy R."/>
        </authorList>
    </citation>
    <scope>NUCLEOTIDE SEQUENCE</scope>
    <source>
        <strain evidence="4">CHK187-14744</strain>
    </source>
</reference>
<dbReference type="AlphaFoldDB" id="A0A9D1HGU7"/>
<keyword evidence="3 4" id="KW-0560">Oxidoreductase</keyword>
<sequence length="266" mass="30398">MSKKRKLWLVAAGTTESVEAVRALLKAGCPVLASSATSLGRHMFETLERDHKDCLELLEGRKDREEWIWLMREKRVDRVLDATHPFAVDATRELKAACHACQIPYFRYLRKTQDYDVYKDRICWVKDAREAAKAAARLAGPKGHIFLTTGVRTLAVYRDHIPDFQKRCYARILDTESSKAVCREIFQEADHWIAQNPPFDADQNEESLRRTQAAVIVSKDSAQSGGVTEKLEAARRMDIPAVLIKRPAEEGIDSPEMLWKVIMEDR</sequence>
<dbReference type="PANTHER" id="PTHR36925">
    <property type="entry name" value="COBALT-PRECORRIN-6A REDUCTASE"/>
    <property type="match status" value="1"/>
</dbReference>
<dbReference type="PROSITE" id="PS51014">
    <property type="entry name" value="COBK_CBIJ"/>
    <property type="match status" value="1"/>
</dbReference>
<dbReference type="Proteomes" id="UP000824164">
    <property type="component" value="Unassembled WGS sequence"/>
</dbReference>
<dbReference type="GO" id="GO:0016994">
    <property type="term" value="F:precorrin-6A reductase activity"/>
    <property type="evidence" value="ECO:0007669"/>
    <property type="project" value="UniProtKB-EC"/>
</dbReference>
<dbReference type="PANTHER" id="PTHR36925:SF1">
    <property type="entry name" value="COBALT-PRECORRIN-6A REDUCTASE"/>
    <property type="match status" value="1"/>
</dbReference>
<evidence type="ECO:0000256" key="1">
    <source>
        <dbReference type="ARBA" id="ARBA00004953"/>
    </source>
</evidence>
<dbReference type="GO" id="GO:0009236">
    <property type="term" value="P:cobalamin biosynthetic process"/>
    <property type="evidence" value="ECO:0007669"/>
    <property type="project" value="UniProtKB-KW"/>
</dbReference>
<dbReference type="EMBL" id="DVLT01000050">
    <property type="protein sequence ID" value="HIU03235.1"/>
    <property type="molecule type" value="Genomic_DNA"/>
</dbReference>
<gene>
    <name evidence="4" type="primary">cobK</name>
    <name evidence="4" type="ORF">IAB63_08295</name>
</gene>
<name>A0A9D1HGU7_9FIRM</name>
<dbReference type="Pfam" id="PF02571">
    <property type="entry name" value="CbiJ"/>
    <property type="match status" value="1"/>
</dbReference>
<protein>
    <submittedName>
        <fullName evidence="4">Precorrin-6A reductase</fullName>
        <ecNumber evidence="4">1.3.1.54</ecNumber>
    </submittedName>
</protein>
<keyword evidence="2" id="KW-0169">Cobalamin biosynthesis</keyword>
<evidence type="ECO:0000256" key="2">
    <source>
        <dbReference type="ARBA" id="ARBA00022573"/>
    </source>
</evidence>
<dbReference type="EC" id="1.3.1.54" evidence="4"/>
<comment type="caution">
    <text evidence="4">The sequence shown here is derived from an EMBL/GenBank/DDBJ whole genome shotgun (WGS) entry which is preliminary data.</text>
</comment>
<comment type="pathway">
    <text evidence="1">Cofactor biosynthesis; adenosylcobalamin biosynthesis.</text>
</comment>
<evidence type="ECO:0000256" key="3">
    <source>
        <dbReference type="ARBA" id="ARBA00023002"/>
    </source>
</evidence>
<accession>A0A9D1HGU7</accession>
<evidence type="ECO:0000313" key="5">
    <source>
        <dbReference type="Proteomes" id="UP000824164"/>
    </source>
</evidence>
<proteinExistence type="predicted"/>
<dbReference type="NCBIfam" id="TIGR00715">
    <property type="entry name" value="precor6x_red"/>
    <property type="match status" value="1"/>
</dbReference>
<dbReference type="InterPro" id="IPR003723">
    <property type="entry name" value="Precorrin-6x_reduct"/>
</dbReference>